<dbReference type="Pfam" id="PF00172">
    <property type="entry name" value="Zn_clus"/>
    <property type="match status" value="1"/>
</dbReference>
<evidence type="ECO:0000256" key="1">
    <source>
        <dbReference type="ARBA" id="ARBA00004123"/>
    </source>
</evidence>
<dbReference type="GO" id="GO:0000976">
    <property type="term" value="F:transcription cis-regulatory region binding"/>
    <property type="evidence" value="ECO:0007669"/>
    <property type="project" value="TreeGrafter"/>
</dbReference>
<dbReference type="InterPro" id="IPR036864">
    <property type="entry name" value="Zn2-C6_fun-type_DNA-bd_sf"/>
</dbReference>
<dbReference type="Gene3D" id="4.10.240.10">
    <property type="entry name" value="Zn(2)-C6 fungal-type DNA-binding domain"/>
    <property type="match status" value="1"/>
</dbReference>
<dbReference type="PANTHER" id="PTHR37534">
    <property type="entry name" value="TRANSCRIPTIONAL ACTIVATOR PROTEIN UGA3"/>
    <property type="match status" value="1"/>
</dbReference>
<name>A0A8E2F525_9PEZI</name>
<dbReference type="Pfam" id="PF11951">
    <property type="entry name" value="Fungal_trans_2"/>
    <property type="match status" value="1"/>
</dbReference>
<evidence type="ECO:0000313" key="5">
    <source>
        <dbReference type="Proteomes" id="UP000250140"/>
    </source>
</evidence>
<dbReference type="OrthoDB" id="415590at2759"/>
<evidence type="ECO:0000259" key="3">
    <source>
        <dbReference type="PROSITE" id="PS50048"/>
    </source>
</evidence>
<feature type="domain" description="Zn(2)-C6 fungal-type" evidence="3">
    <location>
        <begin position="22"/>
        <end position="51"/>
    </location>
</feature>
<dbReference type="InterPro" id="IPR001138">
    <property type="entry name" value="Zn2Cys6_DnaBD"/>
</dbReference>
<dbReference type="CDD" id="cd00067">
    <property type="entry name" value="GAL4"/>
    <property type="match status" value="1"/>
</dbReference>
<accession>A0A8E2F525</accession>
<sequence>MIPYRTESPKQIRGPSSRSKLACNQCRDRHVKCDQQHPCGICRRRKVECYYGDKSVFRALEWKPEIEYAQPTREALDSLHYDGVSPSGRFTFIDETPKIAEHYEVLPSPRFSAHNSPSGLIITGRNSKEYSIEECGPAVGTLTLLTELGKPIAEETDAFYMGIYTDVIGPWFDLFDGSSRHFSAHVPQLALSNRLLLLSCLAAAARQHSLVTSHGHDDALTYYNQALRLLYQQLNNAGHEPATFASCLLVAHCEMIESKASDWYLHLKGTGELVAIRNWSGASGGLVQACFWIYCRMIILASLSSGTPTPLDSAKWIPHPNYLDITSYTLESWSSKVVYLLGSVHNLLCRGRDIRDPNALGLLTREWSDLKDQLAQHEASRPTICNPLSILPAKPGDERPFQAIHYLDGSVAAAWQMFHTASFLTTISMPCLPEDRLSKLSSSDVAELALAFARKIVSNSIANRGQIAWVNAVQLLTTAGQCLCDWRERKACARILEDIERVTGWQTKANVRRLLLAWNWDKAEINWRNVEGNLKQEDLGLLLYRVWQGDSA</sequence>
<dbReference type="PANTHER" id="PTHR37534:SF5">
    <property type="entry name" value="C6 ZINC FINGER DOMAIN-CONTAINING PROTEIN"/>
    <property type="match status" value="1"/>
</dbReference>
<dbReference type="EMBL" id="KV749218">
    <property type="protein sequence ID" value="OCL10581.1"/>
    <property type="molecule type" value="Genomic_DNA"/>
</dbReference>
<keyword evidence="5" id="KW-1185">Reference proteome</keyword>
<dbReference type="GO" id="GO:0005634">
    <property type="term" value="C:nucleus"/>
    <property type="evidence" value="ECO:0007669"/>
    <property type="project" value="UniProtKB-SubCell"/>
</dbReference>
<dbReference type="GO" id="GO:0000981">
    <property type="term" value="F:DNA-binding transcription factor activity, RNA polymerase II-specific"/>
    <property type="evidence" value="ECO:0007669"/>
    <property type="project" value="InterPro"/>
</dbReference>
<dbReference type="PROSITE" id="PS00463">
    <property type="entry name" value="ZN2_CY6_FUNGAL_1"/>
    <property type="match status" value="1"/>
</dbReference>
<gene>
    <name evidence="4" type="ORF">AOQ84DRAFT_430784</name>
</gene>
<dbReference type="SMART" id="SM00066">
    <property type="entry name" value="GAL4"/>
    <property type="match status" value="1"/>
</dbReference>
<keyword evidence="2" id="KW-0539">Nucleus</keyword>
<dbReference type="InterPro" id="IPR021858">
    <property type="entry name" value="Fun_TF"/>
</dbReference>
<comment type="subcellular location">
    <subcellularLocation>
        <location evidence="1">Nucleus</location>
    </subcellularLocation>
</comment>
<evidence type="ECO:0000313" key="4">
    <source>
        <dbReference type="EMBL" id="OCL10581.1"/>
    </source>
</evidence>
<dbReference type="GO" id="GO:0008270">
    <property type="term" value="F:zinc ion binding"/>
    <property type="evidence" value="ECO:0007669"/>
    <property type="project" value="InterPro"/>
</dbReference>
<reference evidence="4 5" key="1">
    <citation type="journal article" date="2016" name="Nat. Commun.">
        <title>Ectomycorrhizal ecology is imprinted in the genome of the dominant symbiotic fungus Cenococcum geophilum.</title>
        <authorList>
            <consortium name="DOE Joint Genome Institute"/>
            <person name="Peter M."/>
            <person name="Kohler A."/>
            <person name="Ohm R.A."/>
            <person name="Kuo A."/>
            <person name="Krutzmann J."/>
            <person name="Morin E."/>
            <person name="Arend M."/>
            <person name="Barry K.W."/>
            <person name="Binder M."/>
            <person name="Choi C."/>
            <person name="Clum A."/>
            <person name="Copeland A."/>
            <person name="Grisel N."/>
            <person name="Haridas S."/>
            <person name="Kipfer T."/>
            <person name="LaButti K."/>
            <person name="Lindquist E."/>
            <person name="Lipzen A."/>
            <person name="Maire R."/>
            <person name="Meier B."/>
            <person name="Mihaltcheva S."/>
            <person name="Molinier V."/>
            <person name="Murat C."/>
            <person name="Poggeler S."/>
            <person name="Quandt C.A."/>
            <person name="Sperisen C."/>
            <person name="Tritt A."/>
            <person name="Tisserant E."/>
            <person name="Crous P.W."/>
            <person name="Henrissat B."/>
            <person name="Nehls U."/>
            <person name="Egli S."/>
            <person name="Spatafora J.W."/>
            <person name="Grigoriev I.V."/>
            <person name="Martin F.M."/>
        </authorList>
    </citation>
    <scope>NUCLEOTIDE SEQUENCE [LARGE SCALE GENOMIC DNA]</scope>
    <source>
        <strain evidence="4 5">CBS 207.34</strain>
    </source>
</reference>
<dbReference type="AlphaFoldDB" id="A0A8E2F525"/>
<dbReference type="PROSITE" id="PS50048">
    <property type="entry name" value="ZN2_CY6_FUNGAL_2"/>
    <property type="match status" value="1"/>
</dbReference>
<dbReference type="Proteomes" id="UP000250140">
    <property type="component" value="Unassembled WGS sequence"/>
</dbReference>
<protein>
    <recommendedName>
        <fullName evidence="3">Zn(2)-C6 fungal-type domain-containing protein</fullName>
    </recommendedName>
</protein>
<dbReference type="SUPFAM" id="SSF57701">
    <property type="entry name" value="Zn2/Cys6 DNA-binding domain"/>
    <property type="match status" value="1"/>
</dbReference>
<organism evidence="4 5">
    <name type="scientific">Glonium stellatum</name>
    <dbReference type="NCBI Taxonomy" id="574774"/>
    <lineage>
        <taxon>Eukaryota</taxon>
        <taxon>Fungi</taxon>
        <taxon>Dikarya</taxon>
        <taxon>Ascomycota</taxon>
        <taxon>Pezizomycotina</taxon>
        <taxon>Dothideomycetes</taxon>
        <taxon>Pleosporomycetidae</taxon>
        <taxon>Gloniales</taxon>
        <taxon>Gloniaceae</taxon>
        <taxon>Glonium</taxon>
    </lineage>
</organism>
<evidence type="ECO:0000256" key="2">
    <source>
        <dbReference type="ARBA" id="ARBA00023242"/>
    </source>
</evidence>
<dbReference type="GO" id="GO:0045944">
    <property type="term" value="P:positive regulation of transcription by RNA polymerase II"/>
    <property type="evidence" value="ECO:0007669"/>
    <property type="project" value="TreeGrafter"/>
</dbReference>
<proteinExistence type="predicted"/>